<feature type="compositionally biased region" description="Low complexity" evidence="13">
    <location>
        <begin position="435"/>
        <end position="444"/>
    </location>
</feature>
<feature type="transmembrane region" description="Helical" evidence="14">
    <location>
        <begin position="320"/>
        <end position="343"/>
    </location>
</feature>
<keyword evidence="10" id="KW-0594">Phospholipid biosynthesis</keyword>
<dbReference type="GO" id="GO:0016746">
    <property type="term" value="F:acyltransferase activity"/>
    <property type="evidence" value="ECO:0007669"/>
    <property type="project" value="UniProtKB-KW"/>
</dbReference>
<gene>
    <name evidence="15" type="ORF">M407DRAFT_14310</name>
</gene>
<evidence type="ECO:0000313" key="16">
    <source>
        <dbReference type="Proteomes" id="UP000054248"/>
    </source>
</evidence>
<evidence type="ECO:0000256" key="4">
    <source>
        <dbReference type="ARBA" id="ARBA00022516"/>
    </source>
</evidence>
<keyword evidence="6 14" id="KW-0812">Transmembrane</keyword>
<dbReference type="GO" id="GO:0006656">
    <property type="term" value="P:phosphatidylcholine biosynthetic process"/>
    <property type="evidence" value="ECO:0007669"/>
    <property type="project" value="TreeGrafter"/>
</dbReference>
<keyword evidence="7 14" id="KW-1133">Transmembrane helix</keyword>
<sequence>MPPLNLGFFSSPFEKFLKDVETSEWAGAFTLLDTLETYWDSRMDLLERRLKSHGEKLKVRANEQLAKMKTPTGEFPYPKDIEQEVKKFKVKVSARMASLTTAWQSAKVIRTREKVSFFVGVMSILYTSLLIGIAPQWLHVLYTIQTLYFLPTRYYTYKKKAWHYFLFDLCYYVNVLALLYLWVFPGSSFLWHSCYLLTHGSLASAVITWRNSLVFHDIDKVTSLYIHIYPPLIFTMIRHFYPNAATRFPAVTAVMAPWKSLFLSAVFYSIWQGLYWKFVLVDRKAKVDSGQRTTSFSFLLNDKRGVIGRMLQSVPMQYRLPGFMFGQLLYTVITELPAAFLLYHSPVASVIFLLFIFGVSVWNGAGFYIEVFGRKFERELEALRKELAETRSSAVSHASSPVATPNPLPADHDHGFMSSGVSVSSEISGMDEASSEGMGSPIMIGGPGKELDMKEGFKLDVVPDSDESKKDR</sequence>
<feature type="transmembrane region" description="Helical" evidence="14">
    <location>
        <begin position="261"/>
        <end position="280"/>
    </location>
</feature>
<evidence type="ECO:0000256" key="14">
    <source>
        <dbReference type="SAM" id="Phobius"/>
    </source>
</evidence>
<feature type="transmembrane region" description="Helical" evidence="14">
    <location>
        <begin position="189"/>
        <end position="209"/>
    </location>
</feature>
<proteinExistence type="inferred from homology"/>
<dbReference type="PANTHER" id="PTHR31201">
    <property type="entry name" value="OS01G0585100 PROTEIN"/>
    <property type="match status" value="1"/>
</dbReference>
<keyword evidence="5" id="KW-0808">Transferase</keyword>
<evidence type="ECO:0000313" key="15">
    <source>
        <dbReference type="EMBL" id="KIO30531.1"/>
    </source>
</evidence>
<name>A0A0C3QQ37_9AGAM</name>
<dbReference type="Proteomes" id="UP000054248">
    <property type="component" value="Unassembled WGS sequence"/>
</dbReference>
<evidence type="ECO:0000256" key="13">
    <source>
        <dbReference type="SAM" id="MobiDB-lite"/>
    </source>
</evidence>
<keyword evidence="12" id="KW-0012">Acyltransferase</keyword>
<evidence type="ECO:0000256" key="10">
    <source>
        <dbReference type="ARBA" id="ARBA00023209"/>
    </source>
</evidence>
<feature type="region of interest" description="Disordered" evidence="13">
    <location>
        <begin position="428"/>
        <end position="472"/>
    </location>
</feature>
<evidence type="ECO:0000256" key="1">
    <source>
        <dbReference type="ARBA" id="ARBA00004141"/>
    </source>
</evidence>
<feature type="compositionally biased region" description="Basic and acidic residues" evidence="13">
    <location>
        <begin position="449"/>
        <end position="458"/>
    </location>
</feature>
<evidence type="ECO:0000256" key="3">
    <source>
        <dbReference type="ARBA" id="ARBA00019082"/>
    </source>
</evidence>
<reference evidence="16" key="2">
    <citation type="submission" date="2015-01" db="EMBL/GenBank/DDBJ databases">
        <title>Evolutionary Origins and Diversification of the Mycorrhizal Mutualists.</title>
        <authorList>
            <consortium name="DOE Joint Genome Institute"/>
            <consortium name="Mycorrhizal Genomics Consortium"/>
            <person name="Kohler A."/>
            <person name="Kuo A."/>
            <person name="Nagy L.G."/>
            <person name="Floudas D."/>
            <person name="Copeland A."/>
            <person name="Barry K.W."/>
            <person name="Cichocki N."/>
            <person name="Veneault-Fourrey C."/>
            <person name="LaButti K."/>
            <person name="Lindquist E.A."/>
            <person name="Lipzen A."/>
            <person name="Lundell T."/>
            <person name="Morin E."/>
            <person name="Murat C."/>
            <person name="Riley R."/>
            <person name="Ohm R."/>
            <person name="Sun H."/>
            <person name="Tunlid A."/>
            <person name="Henrissat B."/>
            <person name="Grigoriev I.V."/>
            <person name="Hibbett D.S."/>
            <person name="Martin F."/>
        </authorList>
    </citation>
    <scope>NUCLEOTIDE SEQUENCE [LARGE SCALE GENOMIC DNA]</scope>
    <source>
        <strain evidence="16">MUT 4182</strain>
    </source>
</reference>
<dbReference type="AlphaFoldDB" id="A0A0C3QQ37"/>
<comment type="subcellular location">
    <subcellularLocation>
        <location evidence="1">Membrane</location>
        <topology evidence="1">Multi-pass membrane protein</topology>
    </subcellularLocation>
</comment>
<dbReference type="OrthoDB" id="406287at2759"/>
<evidence type="ECO:0000256" key="8">
    <source>
        <dbReference type="ARBA" id="ARBA00023098"/>
    </source>
</evidence>
<keyword evidence="9 14" id="KW-0472">Membrane</keyword>
<feature type="transmembrane region" description="Helical" evidence="14">
    <location>
        <begin position="221"/>
        <end position="241"/>
    </location>
</feature>
<dbReference type="HOGENOM" id="CLU_018994_2_2_1"/>
<keyword evidence="8" id="KW-0443">Lipid metabolism</keyword>
<dbReference type="EMBL" id="KN822971">
    <property type="protein sequence ID" value="KIO30531.1"/>
    <property type="molecule type" value="Genomic_DNA"/>
</dbReference>
<evidence type="ECO:0000256" key="12">
    <source>
        <dbReference type="ARBA" id="ARBA00023315"/>
    </source>
</evidence>
<feature type="transmembrane region" description="Helical" evidence="14">
    <location>
        <begin position="115"/>
        <end position="134"/>
    </location>
</feature>
<accession>A0A0C3QQ37</accession>
<reference evidence="15 16" key="1">
    <citation type="submission" date="2014-04" db="EMBL/GenBank/DDBJ databases">
        <authorList>
            <consortium name="DOE Joint Genome Institute"/>
            <person name="Kuo A."/>
            <person name="Girlanda M."/>
            <person name="Perotto S."/>
            <person name="Kohler A."/>
            <person name="Nagy L.G."/>
            <person name="Floudas D."/>
            <person name="Copeland A."/>
            <person name="Barry K.W."/>
            <person name="Cichocki N."/>
            <person name="Veneault-Fourrey C."/>
            <person name="LaButti K."/>
            <person name="Lindquist E.A."/>
            <person name="Lipzen A."/>
            <person name="Lundell T."/>
            <person name="Morin E."/>
            <person name="Murat C."/>
            <person name="Sun H."/>
            <person name="Tunlid A."/>
            <person name="Henrissat B."/>
            <person name="Grigoriev I.V."/>
            <person name="Hibbett D.S."/>
            <person name="Martin F."/>
            <person name="Nordberg H.P."/>
            <person name="Cantor M.N."/>
            <person name="Hua S.X."/>
        </authorList>
    </citation>
    <scope>NUCLEOTIDE SEQUENCE [LARGE SCALE GENOMIC DNA]</scope>
    <source>
        <strain evidence="15 16">MUT 4182</strain>
    </source>
</reference>
<evidence type="ECO:0000256" key="9">
    <source>
        <dbReference type="ARBA" id="ARBA00023136"/>
    </source>
</evidence>
<dbReference type="PANTHER" id="PTHR31201:SF1">
    <property type="entry name" value="GLYCEROPHOSPHOCHOLINE ACYLTRANSFERASE 1"/>
    <property type="match status" value="1"/>
</dbReference>
<evidence type="ECO:0000256" key="7">
    <source>
        <dbReference type="ARBA" id="ARBA00022989"/>
    </source>
</evidence>
<protein>
    <recommendedName>
        <fullName evidence="3">Glycerophosphocholine acyltransferase 1</fullName>
    </recommendedName>
</protein>
<evidence type="ECO:0000256" key="2">
    <source>
        <dbReference type="ARBA" id="ARBA00006675"/>
    </source>
</evidence>
<evidence type="ECO:0000256" key="11">
    <source>
        <dbReference type="ARBA" id="ARBA00023264"/>
    </source>
</evidence>
<evidence type="ECO:0000256" key="5">
    <source>
        <dbReference type="ARBA" id="ARBA00022679"/>
    </source>
</evidence>
<feature type="transmembrane region" description="Helical" evidence="14">
    <location>
        <begin position="349"/>
        <end position="369"/>
    </location>
</feature>
<keyword evidence="16" id="KW-1185">Reference proteome</keyword>
<dbReference type="Pfam" id="PF10998">
    <property type="entry name" value="DUF2838"/>
    <property type="match status" value="1"/>
</dbReference>
<feature type="transmembrane region" description="Helical" evidence="14">
    <location>
        <begin position="164"/>
        <end position="183"/>
    </location>
</feature>
<keyword evidence="11" id="KW-1208">Phospholipid metabolism</keyword>
<dbReference type="GO" id="GO:0016020">
    <property type="term" value="C:membrane"/>
    <property type="evidence" value="ECO:0007669"/>
    <property type="project" value="UniProtKB-SubCell"/>
</dbReference>
<dbReference type="InterPro" id="IPR021261">
    <property type="entry name" value="GPCAT"/>
</dbReference>
<comment type="similarity">
    <text evidence="2">Belongs to the GPC1 family.</text>
</comment>
<organism evidence="15 16">
    <name type="scientific">Tulasnella calospora MUT 4182</name>
    <dbReference type="NCBI Taxonomy" id="1051891"/>
    <lineage>
        <taxon>Eukaryota</taxon>
        <taxon>Fungi</taxon>
        <taxon>Dikarya</taxon>
        <taxon>Basidiomycota</taxon>
        <taxon>Agaricomycotina</taxon>
        <taxon>Agaricomycetes</taxon>
        <taxon>Cantharellales</taxon>
        <taxon>Tulasnellaceae</taxon>
        <taxon>Tulasnella</taxon>
    </lineage>
</organism>
<dbReference type="STRING" id="1051891.A0A0C3QQ37"/>
<evidence type="ECO:0000256" key="6">
    <source>
        <dbReference type="ARBA" id="ARBA00022692"/>
    </source>
</evidence>
<keyword evidence="4" id="KW-0444">Lipid biosynthesis</keyword>